<dbReference type="Gene3D" id="1.10.1660.10">
    <property type="match status" value="1"/>
</dbReference>
<dbReference type="Pfam" id="PF13411">
    <property type="entry name" value="MerR_1"/>
    <property type="match status" value="1"/>
</dbReference>
<keyword evidence="6" id="KW-1185">Reference proteome</keyword>
<name>A0A4U6QAC0_9ACTN</name>
<evidence type="ECO:0000313" key="6">
    <source>
        <dbReference type="Proteomes" id="UP000306985"/>
    </source>
</evidence>
<evidence type="ECO:0000256" key="1">
    <source>
        <dbReference type="ARBA" id="ARBA00023125"/>
    </source>
</evidence>
<evidence type="ECO:0000256" key="2">
    <source>
        <dbReference type="SAM" id="Coils"/>
    </source>
</evidence>
<protein>
    <submittedName>
        <fullName evidence="5">MerR family transcriptional regulator</fullName>
    </submittedName>
</protein>
<gene>
    <name evidence="5" type="ORF">FDO65_18950</name>
</gene>
<accession>A0A4U6QAC0</accession>
<dbReference type="GO" id="GO:0003677">
    <property type="term" value="F:DNA binding"/>
    <property type="evidence" value="ECO:0007669"/>
    <property type="project" value="UniProtKB-KW"/>
</dbReference>
<keyword evidence="3" id="KW-1133">Transmembrane helix</keyword>
<reference evidence="5 6" key="1">
    <citation type="submission" date="2019-05" db="EMBL/GenBank/DDBJ databases">
        <title>Nakamurella sp. N5BH11, whole genome shotgun sequence.</title>
        <authorList>
            <person name="Tuo L."/>
        </authorList>
    </citation>
    <scope>NUCLEOTIDE SEQUENCE [LARGE SCALE GENOMIC DNA]</scope>
    <source>
        <strain evidence="5 6">N5BH11</strain>
    </source>
</reference>
<organism evidence="5 6">
    <name type="scientific">Nakamurella flava</name>
    <dbReference type="NCBI Taxonomy" id="2576308"/>
    <lineage>
        <taxon>Bacteria</taxon>
        <taxon>Bacillati</taxon>
        <taxon>Actinomycetota</taxon>
        <taxon>Actinomycetes</taxon>
        <taxon>Nakamurellales</taxon>
        <taxon>Nakamurellaceae</taxon>
        <taxon>Nakamurella</taxon>
    </lineage>
</organism>
<dbReference type="PANTHER" id="PTHR30204">
    <property type="entry name" value="REDOX-CYCLING DRUG-SENSING TRANSCRIPTIONAL ACTIVATOR SOXR"/>
    <property type="match status" value="1"/>
</dbReference>
<dbReference type="PROSITE" id="PS00552">
    <property type="entry name" value="HTH_MERR_1"/>
    <property type="match status" value="1"/>
</dbReference>
<dbReference type="Proteomes" id="UP000306985">
    <property type="component" value="Unassembled WGS sequence"/>
</dbReference>
<feature type="coiled-coil region" evidence="2">
    <location>
        <begin position="80"/>
        <end position="107"/>
    </location>
</feature>
<dbReference type="PRINTS" id="PR00040">
    <property type="entry name" value="HTHMERR"/>
</dbReference>
<sequence>MPTTDSGTPAAAVAVYAISVAAELSGLSIQALRLYERRGLLTPERTGGRTRRYSDADVARLRRIGELLLAGLNLAGIERVLALESDNDDLRAENATLAARLRRLRADTVRLASDNVALRASVAREAGAAS</sequence>
<evidence type="ECO:0000256" key="3">
    <source>
        <dbReference type="SAM" id="Phobius"/>
    </source>
</evidence>
<feature type="domain" description="HTH merR-type" evidence="4">
    <location>
        <begin position="15"/>
        <end position="83"/>
    </location>
</feature>
<dbReference type="SUPFAM" id="SSF46955">
    <property type="entry name" value="Putative DNA-binding domain"/>
    <property type="match status" value="1"/>
</dbReference>
<dbReference type="OrthoDB" id="5345718at2"/>
<dbReference type="PROSITE" id="PS50937">
    <property type="entry name" value="HTH_MERR_2"/>
    <property type="match status" value="1"/>
</dbReference>
<dbReference type="PANTHER" id="PTHR30204:SF58">
    <property type="entry name" value="HTH-TYPE TRANSCRIPTIONAL REGULATOR YFMP"/>
    <property type="match status" value="1"/>
</dbReference>
<evidence type="ECO:0000313" key="5">
    <source>
        <dbReference type="EMBL" id="TKV56917.1"/>
    </source>
</evidence>
<dbReference type="EMBL" id="SZZH01000006">
    <property type="protein sequence ID" value="TKV56917.1"/>
    <property type="molecule type" value="Genomic_DNA"/>
</dbReference>
<feature type="transmembrane region" description="Helical" evidence="3">
    <location>
        <begin position="12"/>
        <end position="35"/>
    </location>
</feature>
<keyword evidence="3" id="KW-0472">Membrane</keyword>
<keyword evidence="1" id="KW-0238">DNA-binding</keyword>
<dbReference type="AlphaFoldDB" id="A0A4U6QAC0"/>
<keyword evidence="2" id="KW-0175">Coiled coil</keyword>
<evidence type="ECO:0000259" key="4">
    <source>
        <dbReference type="PROSITE" id="PS50937"/>
    </source>
</evidence>
<dbReference type="GO" id="GO:0003700">
    <property type="term" value="F:DNA-binding transcription factor activity"/>
    <property type="evidence" value="ECO:0007669"/>
    <property type="project" value="InterPro"/>
</dbReference>
<dbReference type="RefSeq" id="WP_137451304.1">
    <property type="nucleotide sequence ID" value="NZ_SZZH01000006.1"/>
</dbReference>
<comment type="caution">
    <text evidence="5">The sequence shown here is derived from an EMBL/GenBank/DDBJ whole genome shotgun (WGS) entry which is preliminary data.</text>
</comment>
<dbReference type="InterPro" id="IPR000551">
    <property type="entry name" value="MerR-type_HTH_dom"/>
</dbReference>
<dbReference type="SMART" id="SM00422">
    <property type="entry name" value="HTH_MERR"/>
    <property type="match status" value="1"/>
</dbReference>
<proteinExistence type="predicted"/>
<dbReference type="InterPro" id="IPR009061">
    <property type="entry name" value="DNA-bd_dom_put_sf"/>
</dbReference>
<keyword evidence="3" id="KW-0812">Transmembrane</keyword>
<dbReference type="InterPro" id="IPR047057">
    <property type="entry name" value="MerR_fam"/>
</dbReference>